<dbReference type="SUPFAM" id="SSF48452">
    <property type="entry name" value="TPR-like"/>
    <property type="match status" value="2"/>
</dbReference>
<dbReference type="EC" id="2.7.13.3" evidence="2"/>
<accession>A0ABT0TLC8</accession>
<dbReference type="Gene3D" id="1.20.5.1930">
    <property type="match status" value="1"/>
</dbReference>
<dbReference type="Gene3D" id="3.30.565.10">
    <property type="entry name" value="Histidine kinase-like ATPase, C-terminal domain"/>
    <property type="match status" value="1"/>
</dbReference>
<dbReference type="InterPro" id="IPR003594">
    <property type="entry name" value="HATPase_dom"/>
</dbReference>
<dbReference type="RefSeq" id="WP_250591275.1">
    <property type="nucleotide sequence ID" value="NZ_JAMLJM010000001.1"/>
</dbReference>
<dbReference type="InterPro" id="IPR036890">
    <property type="entry name" value="HATPase_C_sf"/>
</dbReference>
<dbReference type="InterPro" id="IPR011990">
    <property type="entry name" value="TPR-like_helical_dom_sf"/>
</dbReference>
<keyword evidence="13" id="KW-1185">Reference proteome</keyword>
<keyword evidence="10" id="KW-0812">Transmembrane</keyword>
<evidence type="ECO:0000256" key="8">
    <source>
        <dbReference type="ARBA" id="ARBA00023012"/>
    </source>
</evidence>
<evidence type="ECO:0000259" key="11">
    <source>
        <dbReference type="PROSITE" id="PS50109"/>
    </source>
</evidence>
<keyword evidence="10" id="KW-1133">Transmembrane helix</keyword>
<dbReference type="Pfam" id="PF02518">
    <property type="entry name" value="HATPase_c"/>
    <property type="match status" value="1"/>
</dbReference>
<protein>
    <recommendedName>
        <fullName evidence="2">histidine kinase</fullName>
        <ecNumber evidence="2">2.7.13.3</ecNumber>
    </recommendedName>
</protein>
<dbReference type="Gene3D" id="1.25.40.10">
    <property type="entry name" value="Tetratricopeptide repeat domain"/>
    <property type="match status" value="2"/>
</dbReference>
<dbReference type="CDD" id="cd16917">
    <property type="entry name" value="HATPase_UhpB-NarQ-NarX-like"/>
    <property type="match status" value="1"/>
</dbReference>
<dbReference type="PROSITE" id="PS50109">
    <property type="entry name" value="HIS_KIN"/>
    <property type="match status" value="1"/>
</dbReference>
<dbReference type="Pfam" id="PF13181">
    <property type="entry name" value="TPR_8"/>
    <property type="match status" value="1"/>
</dbReference>
<name>A0ABT0TLC8_9FLAO</name>
<dbReference type="PANTHER" id="PTHR24421:SF10">
    <property type="entry name" value="NITRATE_NITRITE SENSOR PROTEIN NARQ"/>
    <property type="match status" value="1"/>
</dbReference>
<evidence type="ECO:0000256" key="6">
    <source>
        <dbReference type="ARBA" id="ARBA00022777"/>
    </source>
</evidence>
<dbReference type="InterPro" id="IPR005467">
    <property type="entry name" value="His_kinase_dom"/>
</dbReference>
<keyword evidence="6 12" id="KW-0418">Kinase</keyword>
<evidence type="ECO:0000256" key="5">
    <source>
        <dbReference type="ARBA" id="ARBA00022741"/>
    </source>
</evidence>
<feature type="repeat" description="TPR" evidence="9">
    <location>
        <begin position="233"/>
        <end position="266"/>
    </location>
</feature>
<keyword evidence="3" id="KW-0597">Phosphoprotein</keyword>
<keyword evidence="7" id="KW-0067">ATP-binding</keyword>
<keyword evidence="10" id="KW-0472">Membrane</keyword>
<keyword evidence="8" id="KW-0902">Two-component regulatory system</keyword>
<dbReference type="PANTHER" id="PTHR24421">
    <property type="entry name" value="NITRATE/NITRITE SENSOR PROTEIN NARX-RELATED"/>
    <property type="match status" value="1"/>
</dbReference>
<keyword evidence="9" id="KW-0802">TPR repeat</keyword>
<evidence type="ECO:0000256" key="7">
    <source>
        <dbReference type="ARBA" id="ARBA00022840"/>
    </source>
</evidence>
<dbReference type="GO" id="GO:0016301">
    <property type="term" value="F:kinase activity"/>
    <property type="evidence" value="ECO:0007669"/>
    <property type="project" value="UniProtKB-KW"/>
</dbReference>
<comment type="caution">
    <text evidence="12">The sequence shown here is derived from an EMBL/GenBank/DDBJ whole genome shotgun (WGS) entry which is preliminary data.</text>
</comment>
<dbReference type="InterPro" id="IPR050482">
    <property type="entry name" value="Sensor_HK_TwoCompSys"/>
</dbReference>
<dbReference type="InterPro" id="IPR019734">
    <property type="entry name" value="TPR_rpt"/>
</dbReference>
<evidence type="ECO:0000256" key="1">
    <source>
        <dbReference type="ARBA" id="ARBA00000085"/>
    </source>
</evidence>
<gene>
    <name evidence="12" type="ORF">NAT50_02875</name>
</gene>
<proteinExistence type="predicted"/>
<sequence length="676" mass="78028">MKKIICICVLISLFSCEWKDKKAISDSKKQIDVLLEKANDFNLSNKERIGYANQVLSLMDAAPNDSLSRANYFKLAGRYFNAEDYPMYLTISRKLYKMTSEANDTLGIARSLYYIGDYHYNRFNNDSTYFYYTKSEKAYNFVKNNTEVLRVRFWKANILLHEKDFTGAETAIVNILKEAKSGDDLRLVYDCYSALGNALEGLNNLDEALQYYQKAYETSLELTQDPQYLLLKAQAYNYTGRVYLKKADYNNAFFYFQSALNFDNFKVSEPVMYANLLNNWGQAKLELHDDSSEGMFHESLQIREKLNNIPGIVSSKINLSKYYLFKKDTIRALSYGLSAKKMANRSKIFEDELVALKLLAKIDPVKSSQYTSRYISLSDSLQDVERATRNKLARIEFETNEILTQKNYIEAEKKKISIQLWVVVVLSVVILLLIILVYITKAQHSKNKALQFEREQQKANEEIYRLMLNQQKVIDEARQNEKRRIAQELHDGIMSKLTSTRLNLFILGKRNDEETIKKCLNYISQIQDIEKEIRSISHDLAQENVLGADSFTSIVDSLVESQRQFSGVNYVIEIDSAIEWNNVESTLKINLYRILQEALQNIYKHAKAQNVTISITKNENMIMVEIKDDGCGFNDKKIKEGIGIRNMYSRIKTFKGTLKINSEIGGGTTIEIQIPV</sequence>
<keyword evidence="5" id="KW-0547">Nucleotide-binding</keyword>
<dbReference type="InterPro" id="IPR011712">
    <property type="entry name" value="Sig_transdc_His_kin_sub3_dim/P"/>
</dbReference>
<feature type="repeat" description="TPR" evidence="9">
    <location>
        <begin position="189"/>
        <end position="222"/>
    </location>
</feature>
<comment type="catalytic activity">
    <reaction evidence="1">
        <text>ATP + protein L-histidine = ADP + protein N-phospho-L-histidine.</text>
        <dbReference type="EC" id="2.7.13.3"/>
    </reaction>
</comment>
<evidence type="ECO:0000256" key="3">
    <source>
        <dbReference type="ARBA" id="ARBA00022553"/>
    </source>
</evidence>
<dbReference type="Pfam" id="PF07730">
    <property type="entry name" value="HisKA_3"/>
    <property type="match status" value="1"/>
</dbReference>
<reference evidence="12 13" key="1">
    <citation type="submission" date="2022-05" db="EMBL/GenBank/DDBJ databases">
        <title>Flavobacterium sp., isolated from activated sludge.</title>
        <authorList>
            <person name="Ran Q."/>
        </authorList>
    </citation>
    <scope>NUCLEOTIDE SEQUENCE [LARGE SCALE GENOMIC DNA]</scope>
    <source>
        <strain evidence="12 13">HXWNR70</strain>
    </source>
</reference>
<dbReference type="SMART" id="SM00387">
    <property type="entry name" value="HATPase_c"/>
    <property type="match status" value="1"/>
</dbReference>
<keyword evidence="4" id="KW-0808">Transferase</keyword>
<dbReference type="EMBL" id="JAMLJM010000001">
    <property type="protein sequence ID" value="MCL9808292.1"/>
    <property type="molecule type" value="Genomic_DNA"/>
</dbReference>
<dbReference type="SMART" id="SM00028">
    <property type="entry name" value="TPR"/>
    <property type="match status" value="2"/>
</dbReference>
<evidence type="ECO:0000313" key="12">
    <source>
        <dbReference type="EMBL" id="MCL9808292.1"/>
    </source>
</evidence>
<feature type="domain" description="Histidine kinase" evidence="11">
    <location>
        <begin position="484"/>
        <end position="676"/>
    </location>
</feature>
<feature type="transmembrane region" description="Helical" evidence="10">
    <location>
        <begin position="418"/>
        <end position="439"/>
    </location>
</feature>
<dbReference type="PROSITE" id="PS51257">
    <property type="entry name" value="PROKAR_LIPOPROTEIN"/>
    <property type="match status" value="1"/>
</dbReference>
<dbReference type="PROSITE" id="PS50005">
    <property type="entry name" value="TPR"/>
    <property type="match status" value="2"/>
</dbReference>
<organism evidence="12 13">
    <name type="scientific">Flavobacterium luminosum</name>
    <dbReference type="NCBI Taxonomy" id="2949086"/>
    <lineage>
        <taxon>Bacteria</taxon>
        <taxon>Pseudomonadati</taxon>
        <taxon>Bacteroidota</taxon>
        <taxon>Flavobacteriia</taxon>
        <taxon>Flavobacteriales</taxon>
        <taxon>Flavobacteriaceae</taxon>
        <taxon>Flavobacterium</taxon>
    </lineage>
</organism>
<dbReference type="SUPFAM" id="SSF55874">
    <property type="entry name" value="ATPase domain of HSP90 chaperone/DNA topoisomerase II/histidine kinase"/>
    <property type="match status" value="1"/>
</dbReference>
<evidence type="ECO:0000256" key="9">
    <source>
        <dbReference type="PROSITE-ProRule" id="PRU00339"/>
    </source>
</evidence>
<evidence type="ECO:0000313" key="13">
    <source>
        <dbReference type="Proteomes" id="UP001317191"/>
    </source>
</evidence>
<evidence type="ECO:0000256" key="4">
    <source>
        <dbReference type="ARBA" id="ARBA00022679"/>
    </source>
</evidence>
<dbReference type="Proteomes" id="UP001317191">
    <property type="component" value="Unassembled WGS sequence"/>
</dbReference>
<evidence type="ECO:0000256" key="2">
    <source>
        <dbReference type="ARBA" id="ARBA00012438"/>
    </source>
</evidence>
<evidence type="ECO:0000256" key="10">
    <source>
        <dbReference type="SAM" id="Phobius"/>
    </source>
</evidence>